<sequence>METDALGNDTVTETRDTVKVAGWAVPRTAEPKLAGHARRTVEVELFAPVGMFRPQDAVVLPERDDVLEVIGEPENYEHNPFGWAPGLEVVNLGGTT</sequence>
<evidence type="ECO:0000313" key="1">
    <source>
        <dbReference type="EMBL" id="PZO99928.1"/>
    </source>
</evidence>
<reference evidence="1 2" key="1">
    <citation type="submission" date="2017-11" db="EMBL/GenBank/DDBJ databases">
        <title>Infants hospitalized years apart are colonized by the same room-sourced microbial strains.</title>
        <authorList>
            <person name="Brooks B."/>
            <person name="Olm M.R."/>
            <person name="Firek B.A."/>
            <person name="Baker R."/>
            <person name="Thomas B.C."/>
            <person name="Morowitz M.J."/>
            <person name="Banfield J.F."/>
        </authorList>
    </citation>
    <scope>NUCLEOTIDE SEQUENCE [LARGE SCALE GENOMIC DNA]</scope>
    <source>
        <strain evidence="1">S2_012_000_R3_87</strain>
    </source>
</reference>
<organism evidence="1 2">
    <name type="scientific">Corynebacterium urealyticum</name>
    <dbReference type="NCBI Taxonomy" id="43771"/>
    <lineage>
        <taxon>Bacteria</taxon>
        <taxon>Bacillati</taxon>
        <taxon>Actinomycetota</taxon>
        <taxon>Actinomycetes</taxon>
        <taxon>Mycobacteriales</taxon>
        <taxon>Corynebacteriaceae</taxon>
        <taxon>Corynebacterium</taxon>
    </lineage>
</organism>
<dbReference type="EMBL" id="QFNY01000163">
    <property type="protein sequence ID" value="PZO99928.1"/>
    <property type="molecule type" value="Genomic_DNA"/>
</dbReference>
<gene>
    <name evidence="1" type="ORF">DI609_07335</name>
</gene>
<evidence type="ECO:0000313" key="2">
    <source>
        <dbReference type="Proteomes" id="UP000249451"/>
    </source>
</evidence>
<dbReference type="AlphaFoldDB" id="A0A2W5D1H0"/>
<protein>
    <submittedName>
        <fullName evidence="1">Uncharacterized protein</fullName>
    </submittedName>
</protein>
<proteinExistence type="predicted"/>
<dbReference type="Proteomes" id="UP000249451">
    <property type="component" value="Unassembled WGS sequence"/>
</dbReference>
<accession>A0A2W5D1H0</accession>
<name>A0A2W5D1H0_9CORY</name>
<comment type="caution">
    <text evidence="1">The sequence shown here is derived from an EMBL/GenBank/DDBJ whole genome shotgun (WGS) entry which is preliminary data.</text>
</comment>